<dbReference type="Gene3D" id="2.40.10.10">
    <property type="entry name" value="Trypsin-like serine proteases"/>
    <property type="match status" value="2"/>
</dbReference>
<evidence type="ECO:0008006" key="5">
    <source>
        <dbReference type="Google" id="ProtNLM"/>
    </source>
</evidence>
<evidence type="ECO:0000313" key="3">
    <source>
        <dbReference type="EMBL" id="EHK26064.1"/>
    </source>
</evidence>
<comment type="caution">
    <text evidence="3">The sequence shown here is derived from an EMBL/GenBank/DDBJ whole genome shotgun (WGS) entry which is preliminary data.</text>
</comment>
<dbReference type="RefSeq" id="XP_013960279.1">
    <property type="nucleotide sequence ID" value="XM_014104804.1"/>
</dbReference>
<accession>G9MH74</accession>
<dbReference type="AlphaFoldDB" id="G9MH74"/>
<dbReference type="PANTHER" id="PTHR15462">
    <property type="entry name" value="SERINE PROTEASE"/>
    <property type="match status" value="1"/>
</dbReference>
<dbReference type="InterPro" id="IPR043504">
    <property type="entry name" value="Peptidase_S1_PA_chymotrypsin"/>
</dbReference>
<dbReference type="Proteomes" id="UP000007115">
    <property type="component" value="Unassembled WGS sequence"/>
</dbReference>
<evidence type="ECO:0000256" key="1">
    <source>
        <dbReference type="ARBA" id="ARBA00022729"/>
    </source>
</evidence>
<name>G9MH74_HYPVG</name>
<reference evidence="3 4" key="1">
    <citation type="journal article" date="2011" name="Genome Biol.">
        <title>Comparative genome sequence analysis underscores mycoparasitism as the ancestral life style of Trichoderma.</title>
        <authorList>
            <person name="Kubicek C.P."/>
            <person name="Herrera-Estrella A."/>
            <person name="Seidl-Seiboth V."/>
            <person name="Martinez D.A."/>
            <person name="Druzhinina I.S."/>
            <person name="Thon M."/>
            <person name="Zeilinger S."/>
            <person name="Casas-Flores S."/>
            <person name="Horwitz B.A."/>
            <person name="Mukherjee P.K."/>
            <person name="Mukherjee M."/>
            <person name="Kredics L."/>
            <person name="Alcaraz L.D."/>
            <person name="Aerts A."/>
            <person name="Antal Z."/>
            <person name="Atanasova L."/>
            <person name="Cervantes-Badillo M.G."/>
            <person name="Challacombe J."/>
            <person name="Chertkov O."/>
            <person name="McCluskey K."/>
            <person name="Coulpier F."/>
            <person name="Deshpande N."/>
            <person name="von Doehren H."/>
            <person name="Ebbole D.J."/>
            <person name="Esquivel-Naranjo E.U."/>
            <person name="Fekete E."/>
            <person name="Flipphi M."/>
            <person name="Glaser F."/>
            <person name="Gomez-Rodriguez E.Y."/>
            <person name="Gruber S."/>
            <person name="Han C."/>
            <person name="Henrissat B."/>
            <person name="Hermosa R."/>
            <person name="Hernandez-Onate M."/>
            <person name="Karaffa L."/>
            <person name="Kosti I."/>
            <person name="Le Crom S."/>
            <person name="Lindquist E."/>
            <person name="Lucas S."/>
            <person name="Luebeck M."/>
            <person name="Luebeck P.S."/>
            <person name="Margeot A."/>
            <person name="Metz B."/>
            <person name="Misra M."/>
            <person name="Nevalainen H."/>
            <person name="Omann M."/>
            <person name="Packer N."/>
            <person name="Perrone G."/>
            <person name="Uresti-Rivera E.E."/>
            <person name="Salamov A."/>
            <person name="Schmoll M."/>
            <person name="Seiboth B."/>
            <person name="Shapiro H."/>
            <person name="Sukno S."/>
            <person name="Tamayo-Ramos J.A."/>
            <person name="Tisch D."/>
            <person name="Wiest A."/>
            <person name="Wilkinson H.H."/>
            <person name="Zhang M."/>
            <person name="Coutinho P.M."/>
            <person name="Kenerley C.M."/>
            <person name="Monte E."/>
            <person name="Baker S.E."/>
            <person name="Grigoriev I.V."/>
        </authorList>
    </citation>
    <scope>NUCLEOTIDE SEQUENCE [LARGE SCALE GENOMIC DNA]</scope>
    <source>
        <strain evidence="4">Gv29-8 / FGSC 10586</strain>
    </source>
</reference>
<dbReference type="InterPro" id="IPR009003">
    <property type="entry name" value="Peptidase_S1_PA"/>
</dbReference>
<proteinExistence type="predicted"/>
<dbReference type="SUPFAM" id="SSF50494">
    <property type="entry name" value="Trypsin-like serine proteases"/>
    <property type="match status" value="1"/>
</dbReference>
<dbReference type="HOGENOM" id="CLU_047431_0_0_1"/>
<dbReference type="eggNOG" id="ENOG502SGEJ">
    <property type="taxonomic scope" value="Eukaryota"/>
</dbReference>
<dbReference type="OMA" id="CWVEWQP"/>
<dbReference type="OrthoDB" id="5367135at2759"/>
<dbReference type="InterPro" id="IPR050966">
    <property type="entry name" value="Glutamyl_endopeptidase"/>
</dbReference>
<evidence type="ECO:0000313" key="4">
    <source>
        <dbReference type="Proteomes" id="UP000007115"/>
    </source>
</evidence>
<feature type="region of interest" description="Disordered" evidence="2">
    <location>
        <begin position="187"/>
        <end position="213"/>
    </location>
</feature>
<dbReference type="InParanoid" id="G9MH74"/>
<sequence>MEYPRIIAAGDVHRSRNENQQPVVGNSLDKAVFDLKNSVVRLKSDFGDGKPTLGTGFFVNFPSKKYDVILTAAHNLINKNKVEVSNLKVICAREKKDSQKDAQKDAQKDSQKDGEESKKDEEEFEHVVEYKICPKYRELLENGGTPSEMCSHDYGIILLHKDDSKAGNRQGLGLSLRLSSHTSLQNAKEARVSGYGAGDDANTPPKNSSGSLKLGGSQYLEYKAPTEQGMSGSPVWVPYGGYPMVNSDFAKVFLGSKEVALEQDNVTFDIMPAMVFPRWTEKVALYAFKFHKPSTWSDGKKCWVEWQPARQRAILVDILKDVNLVRIQDGMGKSKKRLIILIPVPGDKVQYQELRLYDDERDEDDIEDGMTEFAGVSFGGWGETANMVGTRLLMIE</sequence>
<protein>
    <recommendedName>
        <fullName evidence="5">Serine protease</fullName>
    </recommendedName>
</protein>
<dbReference type="STRING" id="413071.G9MH74"/>
<dbReference type="EMBL" id="ABDF02000002">
    <property type="protein sequence ID" value="EHK26064.1"/>
    <property type="molecule type" value="Genomic_DNA"/>
</dbReference>
<dbReference type="GeneID" id="25790427"/>
<organism evidence="3 4">
    <name type="scientific">Hypocrea virens (strain Gv29-8 / FGSC 10586)</name>
    <name type="common">Gliocladium virens</name>
    <name type="synonym">Trichoderma virens</name>
    <dbReference type="NCBI Taxonomy" id="413071"/>
    <lineage>
        <taxon>Eukaryota</taxon>
        <taxon>Fungi</taxon>
        <taxon>Dikarya</taxon>
        <taxon>Ascomycota</taxon>
        <taxon>Pezizomycotina</taxon>
        <taxon>Sordariomycetes</taxon>
        <taxon>Hypocreomycetidae</taxon>
        <taxon>Hypocreales</taxon>
        <taxon>Hypocreaceae</taxon>
        <taxon>Trichoderma</taxon>
    </lineage>
</organism>
<dbReference type="PANTHER" id="PTHR15462:SF8">
    <property type="entry name" value="SERINE PROTEASE"/>
    <property type="match status" value="1"/>
</dbReference>
<gene>
    <name evidence="3" type="ORF">TRIVIDRAFT_207878</name>
</gene>
<keyword evidence="4" id="KW-1185">Reference proteome</keyword>
<keyword evidence="1" id="KW-0732">Signal</keyword>
<evidence type="ECO:0000256" key="2">
    <source>
        <dbReference type="SAM" id="MobiDB-lite"/>
    </source>
</evidence>
<dbReference type="VEuPathDB" id="FungiDB:TRIVIDRAFT_207878"/>
<feature type="region of interest" description="Disordered" evidence="2">
    <location>
        <begin position="95"/>
        <end position="123"/>
    </location>
</feature>